<dbReference type="Proteomes" id="UP000887116">
    <property type="component" value="Unassembled WGS sequence"/>
</dbReference>
<name>A0A8X6FWF4_TRICU</name>
<proteinExistence type="predicted"/>
<dbReference type="EMBL" id="BMAO01023686">
    <property type="protein sequence ID" value="GFQ90356.1"/>
    <property type="molecule type" value="Genomic_DNA"/>
</dbReference>
<accession>A0A8X6FWF4</accession>
<sequence>MVANQGSTQVIYPLADKEEHPATGKGLDSGLDSLLTTTKGVRRANPRGGGQECAGVCDFLQNFLDYFCLWGRGHISAVGAYNWRSVPQVISYCGASSLESGLK</sequence>
<keyword evidence="3" id="KW-1185">Reference proteome</keyword>
<dbReference type="OrthoDB" id="10300225at2759"/>
<evidence type="ECO:0000313" key="3">
    <source>
        <dbReference type="Proteomes" id="UP000887116"/>
    </source>
</evidence>
<organism evidence="2 3">
    <name type="scientific">Trichonephila clavata</name>
    <name type="common">Joro spider</name>
    <name type="synonym">Nephila clavata</name>
    <dbReference type="NCBI Taxonomy" id="2740835"/>
    <lineage>
        <taxon>Eukaryota</taxon>
        <taxon>Metazoa</taxon>
        <taxon>Ecdysozoa</taxon>
        <taxon>Arthropoda</taxon>
        <taxon>Chelicerata</taxon>
        <taxon>Arachnida</taxon>
        <taxon>Araneae</taxon>
        <taxon>Araneomorphae</taxon>
        <taxon>Entelegynae</taxon>
        <taxon>Araneoidea</taxon>
        <taxon>Nephilidae</taxon>
        <taxon>Trichonephila</taxon>
    </lineage>
</organism>
<dbReference type="AlphaFoldDB" id="A0A8X6FWF4"/>
<feature type="compositionally biased region" description="Low complexity" evidence="1">
    <location>
        <begin position="23"/>
        <end position="32"/>
    </location>
</feature>
<comment type="caution">
    <text evidence="2">The sequence shown here is derived from an EMBL/GenBank/DDBJ whole genome shotgun (WGS) entry which is preliminary data.</text>
</comment>
<reference evidence="2" key="1">
    <citation type="submission" date="2020-07" db="EMBL/GenBank/DDBJ databases">
        <title>Multicomponent nature underlies the extraordinary mechanical properties of spider dragline silk.</title>
        <authorList>
            <person name="Kono N."/>
            <person name="Nakamura H."/>
            <person name="Mori M."/>
            <person name="Yoshida Y."/>
            <person name="Ohtoshi R."/>
            <person name="Malay A.D."/>
            <person name="Moran D.A.P."/>
            <person name="Tomita M."/>
            <person name="Numata K."/>
            <person name="Arakawa K."/>
        </authorList>
    </citation>
    <scope>NUCLEOTIDE SEQUENCE</scope>
</reference>
<feature type="region of interest" description="Disordered" evidence="1">
    <location>
        <begin position="13"/>
        <end position="32"/>
    </location>
</feature>
<protein>
    <submittedName>
        <fullName evidence="2">Uncharacterized protein</fullName>
    </submittedName>
</protein>
<evidence type="ECO:0000313" key="2">
    <source>
        <dbReference type="EMBL" id="GFQ90356.1"/>
    </source>
</evidence>
<evidence type="ECO:0000256" key="1">
    <source>
        <dbReference type="SAM" id="MobiDB-lite"/>
    </source>
</evidence>
<gene>
    <name evidence="2" type="ORF">TNCT_408421</name>
</gene>